<dbReference type="STRING" id="1387353.BSF38_03150"/>
<dbReference type="AlphaFoldDB" id="A0A1U7CRQ4"/>
<sequence length="166" mass="18050">MKLKILSGGQSGVDQAALRAAKRLGLATGGAMPQGWLTEDGPRPEFAAMYGMVEAPTPGYPARTFRNARDAVMTQWIGPAVSSGHLRDKPYWWQYGRPFYPTSDLSALSAVEQAGIMVEQLACFPSDEIVLTIAGPRESLFPGIGAKARVFLMMFLHEVANSRLFS</sequence>
<dbReference type="RefSeq" id="WP_076347128.1">
    <property type="nucleotide sequence ID" value="NZ_CP019082.1"/>
</dbReference>
<dbReference type="KEGG" id="pbor:BSF38_03150"/>
<evidence type="ECO:0000313" key="2">
    <source>
        <dbReference type="Proteomes" id="UP000186309"/>
    </source>
</evidence>
<gene>
    <name evidence="1" type="ORF">BSF38_03150</name>
</gene>
<dbReference type="Gene3D" id="3.40.50.450">
    <property type="match status" value="1"/>
</dbReference>
<dbReference type="Proteomes" id="UP000186309">
    <property type="component" value="Chromosome"/>
</dbReference>
<evidence type="ECO:0008006" key="3">
    <source>
        <dbReference type="Google" id="ProtNLM"/>
    </source>
</evidence>
<dbReference type="Pfam" id="PF12694">
    <property type="entry name" value="cpYpsA"/>
    <property type="match status" value="1"/>
</dbReference>
<proteinExistence type="predicted"/>
<protein>
    <recommendedName>
        <fullName evidence="3">Molybdenum carrier</fullName>
    </recommendedName>
</protein>
<dbReference type="EMBL" id="CP019082">
    <property type="protein sequence ID" value="APW61627.1"/>
    <property type="molecule type" value="Genomic_DNA"/>
</dbReference>
<evidence type="ECO:0000313" key="1">
    <source>
        <dbReference type="EMBL" id="APW61627.1"/>
    </source>
</evidence>
<organism evidence="1 2">
    <name type="scientific">Paludisphaera borealis</name>
    <dbReference type="NCBI Taxonomy" id="1387353"/>
    <lineage>
        <taxon>Bacteria</taxon>
        <taxon>Pseudomonadati</taxon>
        <taxon>Planctomycetota</taxon>
        <taxon>Planctomycetia</taxon>
        <taxon>Isosphaerales</taxon>
        <taxon>Isosphaeraceae</taxon>
        <taxon>Paludisphaera</taxon>
    </lineage>
</organism>
<reference evidence="2" key="1">
    <citation type="submission" date="2016-12" db="EMBL/GenBank/DDBJ databases">
        <title>Comparative genomics of four Isosphaeraceae planctomycetes: a common pool of plasmids and glycoside hydrolase genes.</title>
        <authorList>
            <person name="Ivanova A."/>
        </authorList>
    </citation>
    <scope>NUCLEOTIDE SEQUENCE [LARGE SCALE GENOMIC DNA]</scope>
    <source>
        <strain evidence="2">PX4</strain>
    </source>
</reference>
<keyword evidence="2" id="KW-1185">Reference proteome</keyword>
<name>A0A1U7CRQ4_9BACT</name>
<dbReference type="InterPro" id="IPR024755">
    <property type="entry name" value="cpYpsA"/>
</dbReference>
<accession>A0A1U7CRQ4</accession>